<dbReference type="PANTHER" id="PTHR36439:SF1">
    <property type="entry name" value="DUF1697 DOMAIN-CONTAINING PROTEIN"/>
    <property type="match status" value="1"/>
</dbReference>
<dbReference type="OrthoDB" id="9806494at2"/>
<dbReference type="AlphaFoldDB" id="A0A163DTG5"/>
<accession>A0A163DTG5</accession>
<evidence type="ECO:0000313" key="2">
    <source>
        <dbReference type="Proteomes" id="UP000076796"/>
    </source>
</evidence>
<dbReference type="STRING" id="59843.A3958_23910"/>
<proteinExistence type="predicted"/>
<dbReference type="RefSeq" id="WP_063479877.1">
    <property type="nucleotide sequence ID" value="NZ_CP147845.1"/>
</dbReference>
<dbReference type="InterPro" id="IPR012545">
    <property type="entry name" value="DUF1697"/>
</dbReference>
<dbReference type="PIRSF" id="PIRSF008502">
    <property type="entry name" value="UCP008502"/>
    <property type="match status" value="1"/>
</dbReference>
<protein>
    <submittedName>
        <fullName evidence="1">Cytoplasmic protein</fullName>
    </submittedName>
</protein>
<dbReference type="Pfam" id="PF08002">
    <property type="entry name" value="DUF1697"/>
    <property type="match status" value="1"/>
</dbReference>
<dbReference type="PANTHER" id="PTHR36439">
    <property type="entry name" value="BLL4334 PROTEIN"/>
    <property type="match status" value="1"/>
</dbReference>
<reference evidence="1" key="1">
    <citation type="journal article" date="2016" name="Genome Announc.">
        <title>Draft genomes of two strains of Paenibacillus glucanolyticus with capability to degrade lignocellulose.</title>
        <authorList>
            <person name="Mathews S.L."/>
            <person name="Pawlak J."/>
            <person name="Grunden A.M."/>
        </authorList>
    </citation>
    <scope>NUCLEOTIDE SEQUENCE [LARGE SCALE GENOMIC DNA]</scope>
    <source>
        <strain evidence="1">SLM1</strain>
    </source>
</reference>
<gene>
    <name evidence="1" type="ORF">AWU65_25280</name>
</gene>
<organism evidence="1 2">
    <name type="scientific">Paenibacillus glucanolyticus</name>
    <dbReference type="NCBI Taxonomy" id="59843"/>
    <lineage>
        <taxon>Bacteria</taxon>
        <taxon>Bacillati</taxon>
        <taxon>Bacillota</taxon>
        <taxon>Bacilli</taxon>
        <taxon>Bacillales</taxon>
        <taxon>Paenibacillaceae</taxon>
        <taxon>Paenibacillus</taxon>
    </lineage>
</organism>
<name>A0A163DTG5_9BACL</name>
<comment type="caution">
    <text evidence="1">The sequence shown here is derived from an EMBL/GenBank/DDBJ whole genome shotgun (WGS) entry which is preliminary data.</text>
</comment>
<evidence type="ECO:0000313" key="1">
    <source>
        <dbReference type="EMBL" id="KZS43425.1"/>
    </source>
</evidence>
<keyword evidence="2" id="KW-1185">Reference proteome</keyword>
<dbReference type="EMBL" id="LWMH01000002">
    <property type="protein sequence ID" value="KZS43425.1"/>
    <property type="molecule type" value="Genomic_DNA"/>
</dbReference>
<dbReference type="SUPFAM" id="SSF160379">
    <property type="entry name" value="SP0830-like"/>
    <property type="match status" value="1"/>
</dbReference>
<sequence>MTIYIALLRGINVGGHHKIKMADLRKMLEGMGLTHVQTYIQSGNVLFQSAESKAALRAKMEQGILEVFGFPVPVLLRTSSEIEGIIRNCPFSEERIRLAEEASEFESLYVAMLPEVPAVEEVEKLKNYENDKEAFEAIGEEVYLLFKESVRNSKLAGQLSKLSLPVTMRNWKTMNKLAQLAMEMQNELPQ</sequence>
<dbReference type="Gene3D" id="3.30.70.1280">
    <property type="entry name" value="SP0830-like domains"/>
    <property type="match status" value="1"/>
</dbReference>
<dbReference type="GeneID" id="97555094"/>
<dbReference type="Proteomes" id="UP000076796">
    <property type="component" value="Unassembled WGS sequence"/>
</dbReference>